<dbReference type="EMBL" id="SDKK01000013">
    <property type="protein sequence ID" value="TYC55316.1"/>
    <property type="molecule type" value="Genomic_DNA"/>
</dbReference>
<evidence type="ECO:0000256" key="4">
    <source>
        <dbReference type="ARBA" id="ARBA00022723"/>
    </source>
</evidence>
<dbReference type="GO" id="GO:0051213">
    <property type="term" value="F:dioxygenase activity"/>
    <property type="evidence" value="ECO:0007669"/>
    <property type="project" value="UniProtKB-KW"/>
</dbReference>
<dbReference type="GO" id="GO:0005506">
    <property type="term" value="F:iron ion binding"/>
    <property type="evidence" value="ECO:0007669"/>
    <property type="project" value="InterPro"/>
</dbReference>
<comment type="cofactor">
    <cofactor evidence="1">
        <name>Fe cation</name>
        <dbReference type="ChEBI" id="CHEBI:24875"/>
    </cofactor>
</comment>
<dbReference type="RefSeq" id="WP_148579883.1">
    <property type="nucleotide sequence ID" value="NZ_SDKK01000013.1"/>
</dbReference>
<dbReference type="GO" id="GO:0051537">
    <property type="term" value="F:2 iron, 2 sulfur cluster binding"/>
    <property type="evidence" value="ECO:0007669"/>
    <property type="project" value="UniProtKB-KW"/>
</dbReference>
<dbReference type="Pfam" id="PF00848">
    <property type="entry name" value="Ring_hydroxyl_A"/>
    <property type="match status" value="1"/>
</dbReference>
<dbReference type="SUPFAM" id="SSF50022">
    <property type="entry name" value="ISP domain"/>
    <property type="match status" value="1"/>
</dbReference>
<name>A0A6C2CNJ3_9RHOO</name>
<dbReference type="InterPro" id="IPR036922">
    <property type="entry name" value="Rieske_2Fe-2S_sf"/>
</dbReference>
<evidence type="ECO:0000256" key="6">
    <source>
        <dbReference type="ARBA" id="ARBA00023004"/>
    </source>
</evidence>
<dbReference type="PANTHER" id="PTHR43756">
    <property type="entry name" value="CHOLINE MONOOXYGENASE, CHLOROPLASTIC"/>
    <property type="match status" value="1"/>
</dbReference>
<dbReference type="Gene3D" id="2.102.10.10">
    <property type="entry name" value="Rieske [2Fe-2S] iron-sulphur domain"/>
    <property type="match status" value="1"/>
</dbReference>
<dbReference type="PROSITE" id="PS51296">
    <property type="entry name" value="RIESKE"/>
    <property type="match status" value="1"/>
</dbReference>
<evidence type="ECO:0000256" key="1">
    <source>
        <dbReference type="ARBA" id="ARBA00001962"/>
    </source>
</evidence>
<proteinExistence type="inferred from homology"/>
<organism evidence="9 10">
    <name type="scientific">Zoogloea oleivorans</name>
    <dbReference type="NCBI Taxonomy" id="1552750"/>
    <lineage>
        <taxon>Bacteria</taxon>
        <taxon>Pseudomonadati</taxon>
        <taxon>Pseudomonadota</taxon>
        <taxon>Betaproteobacteria</taxon>
        <taxon>Rhodocyclales</taxon>
        <taxon>Zoogloeaceae</taxon>
        <taxon>Zoogloea</taxon>
    </lineage>
</organism>
<comment type="caution">
    <text evidence="9">The sequence shown here is derived from an EMBL/GenBank/DDBJ whole genome shotgun (WGS) entry which is preliminary data.</text>
</comment>
<reference evidence="9 10" key="1">
    <citation type="submission" date="2019-01" db="EMBL/GenBank/DDBJ databases">
        <title>Zoogloea oleivorans genome sequencing and assembly.</title>
        <authorList>
            <person name="Tancsics A."/>
            <person name="Farkas M."/>
            <person name="Kriszt B."/>
            <person name="Maroti G."/>
            <person name="Horvath B."/>
        </authorList>
    </citation>
    <scope>NUCLEOTIDE SEQUENCE [LARGE SCALE GENOMIC DNA]</scope>
    <source>
        <strain evidence="9 10">Buc</strain>
    </source>
</reference>
<keyword evidence="10" id="KW-1185">Reference proteome</keyword>
<keyword evidence="5" id="KW-0560">Oxidoreductase</keyword>
<evidence type="ECO:0000256" key="3">
    <source>
        <dbReference type="ARBA" id="ARBA00022714"/>
    </source>
</evidence>
<sequence length="463" mass="51188">MNAPCAIQHPRVSPENLGDPATFQRLLAQEKVPVPAFLKPAPAAGLGDADLAVDRYFSADFHRREMAGMWPRVWQFVGRDEAIPNAGDHLVYDIGDRSVIVMRGEDGVVRGFGNSCLHRGIALRPEGGHVEQLRCPFHGFTWDLAGAMKSLPCSWDFKHLEPARQDLPQVRVETWAGFIFINFDKDAEPLQSWLGVMPAHFADYGLDRATTLLHVRKRIPCNWKLAQEAFFESFHVRATHPHIMTFTDDVDSQYDVFSDNVARCITPMSIASPNLSGVTEAEVMRDCIAASGRMSDANGAAHQLPAGMTAREYIGEMNREAYAAASGVDLSQATLAELQDAILYSAFPNFQIWAGYCGNIVYRAIPDGQNPESCIYDVMVLGRHKAGEVRPAAPAVHWLSDDEPFSSAPELGALGPVLDQDMRNLPHMTRGLKASLTGVVTLASYQELRIRAHHHTLDKYLAD</sequence>
<protein>
    <submittedName>
        <fullName evidence="9">Aromatic ring-hydroxylating dioxygenase subunit alpha</fullName>
    </submittedName>
</protein>
<accession>A0A6C2CNJ3</accession>
<dbReference type="SUPFAM" id="SSF55961">
    <property type="entry name" value="Bet v1-like"/>
    <property type="match status" value="1"/>
</dbReference>
<dbReference type="CDD" id="cd08882">
    <property type="entry name" value="RHO_alpha_C_MupW-like"/>
    <property type="match status" value="1"/>
</dbReference>
<feature type="domain" description="Rieske" evidence="8">
    <location>
        <begin position="74"/>
        <end position="181"/>
    </location>
</feature>
<keyword evidence="3" id="KW-0001">2Fe-2S</keyword>
<evidence type="ECO:0000313" key="10">
    <source>
        <dbReference type="Proteomes" id="UP000389128"/>
    </source>
</evidence>
<keyword evidence="4" id="KW-0479">Metal-binding</keyword>
<evidence type="ECO:0000256" key="7">
    <source>
        <dbReference type="ARBA" id="ARBA00023014"/>
    </source>
</evidence>
<dbReference type="PANTHER" id="PTHR43756:SF5">
    <property type="entry name" value="CHOLINE MONOOXYGENASE, CHLOROPLASTIC"/>
    <property type="match status" value="1"/>
</dbReference>
<evidence type="ECO:0000313" key="9">
    <source>
        <dbReference type="EMBL" id="TYC55316.1"/>
    </source>
</evidence>
<evidence type="ECO:0000256" key="2">
    <source>
        <dbReference type="ARBA" id="ARBA00008751"/>
    </source>
</evidence>
<dbReference type="OrthoDB" id="9790995at2"/>
<evidence type="ECO:0000256" key="5">
    <source>
        <dbReference type="ARBA" id="ARBA00023002"/>
    </source>
</evidence>
<dbReference type="CDD" id="cd03469">
    <property type="entry name" value="Rieske_RO_Alpha_N"/>
    <property type="match status" value="1"/>
</dbReference>
<dbReference type="InterPro" id="IPR015879">
    <property type="entry name" value="Ring_hydroxy_dOase_asu_C_dom"/>
</dbReference>
<dbReference type="AlphaFoldDB" id="A0A6C2CNJ3"/>
<dbReference type="PRINTS" id="PR00090">
    <property type="entry name" value="RNGDIOXGNASE"/>
</dbReference>
<dbReference type="InterPro" id="IPR017941">
    <property type="entry name" value="Rieske_2Fe-2S"/>
</dbReference>
<dbReference type="InterPro" id="IPR001663">
    <property type="entry name" value="Rng_hydr_dOase-A"/>
</dbReference>
<keyword evidence="9" id="KW-0223">Dioxygenase</keyword>
<dbReference type="Proteomes" id="UP000389128">
    <property type="component" value="Unassembled WGS sequence"/>
</dbReference>
<gene>
    <name evidence="9" type="ORF">ETQ85_14990</name>
</gene>
<comment type="similarity">
    <text evidence="2">Belongs to the bacterial ring-hydroxylating dioxygenase alpha subunit family.</text>
</comment>
<evidence type="ECO:0000259" key="8">
    <source>
        <dbReference type="PROSITE" id="PS51296"/>
    </source>
</evidence>
<keyword evidence="7" id="KW-0411">Iron-sulfur</keyword>
<dbReference type="Pfam" id="PF00355">
    <property type="entry name" value="Rieske"/>
    <property type="match status" value="1"/>
</dbReference>
<keyword evidence="6" id="KW-0408">Iron</keyword>
<dbReference type="Gene3D" id="3.90.380.10">
    <property type="entry name" value="Naphthalene 1,2-dioxygenase Alpha Subunit, Chain A, domain 1"/>
    <property type="match status" value="1"/>
</dbReference>